<evidence type="ECO:0000313" key="3">
    <source>
        <dbReference type="Proteomes" id="UP000432089"/>
    </source>
</evidence>
<reference evidence="2 3" key="1">
    <citation type="submission" date="2019-09" db="EMBL/GenBank/DDBJ databases">
        <title>YIM 132180 draft genome.</title>
        <authorList>
            <person name="Zhang K."/>
        </authorList>
    </citation>
    <scope>NUCLEOTIDE SEQUENCE [LARGE SCALE GENOMIC DNA]</scope>
    <source>
        <strain evidence="2 3">YIM 132180</strain>
    </source>
</reference>
<sequence length="119" mass="12324">MMANIGNLPIVAILAAIAIGAIWKPGLAVSTLGLLVFLIGTLPLAGLVRVPGGYAMAVVGMGAFPTAITGIFVMAFGRLVSSVEGILRRLGAAPAAQVAEGDAVSRREPTFRRESRFEF</sequence>
<feature type="transmembrane region" description="Helical" evidence="1">
    <location>
        <begin position="54"/>
        <end position="80"/>
    </location>
</feature>
<keyword evidence="1" id="KW-0472">Membrane</keyword>
<keyword evidence="3" id="KW-1185">Reference proteome</keyword>
<feature type="transmembrane region" description="Helical" evidence="1">
    <location>
        <begin position="30"/>
        <end position="48"/>
    </location>
</feature>
<comment type="caution">
    <text evidence="2">The sequence shown here is derived from an EMBL/GenBank/DDBJ whole genome shotgun (WGS) entry which is preliminary data.</text>
</comment>
<dbReference type="Proteomes" id="UP000432089">
    <property type="component" value="Unassembled WGS sequence"/>
</dbReference>
<organism evidence="2 3">
    <name type="scientific">Plantimonas leprariae</name>
    <dbReference type="NCBI Taxonomy" id="2615207"/>
    <lineage>
        <taxon>Bacteria</taxon>
        <taxon>Pseudomonadati</taxon>
        <taxon>Pseudomonadota</taxon>
        <taxon>Alphaproteobacteria</taxon>
        <taxon>Hyphomicrobiales</taxon>
        <taxon>Aurantimonadaceae</taxon>
        <taxon>Plantimonas</taxon>
    </lineage>
</organism>
<keyword evidence="1" id="KW-1133">Transmembrane helix</keyword>
<dbReference type="RefSeq" id="WP_150971678.1">
    <property type="nucleotide sequence ID" value="NZ_VZDO01000014.1"/>
</dbReference>
<proteinExistence type="predicted"/>
<dbReference type="AlphaFoldDB" id="A0A7V7PMH8"/>
<gene>
    <name evidence="2" type="ORF">F6X38_16960</name>
</gene>
<dbReference type="EMBL" id="VZDO01000014">
    <property type="protein sequence ID" value="KAB0678111.1"/>
    <property type="molecule type" value="Genomic_DNA"/>
</dbReference>
<evidence type="ECO:0000313" key="2">
    <source>
        <dbReference type="EMBL" id="KAB0678111.1"/>
    </source>
</evidence>
<feature type="transmembrane region" description="Helical" evidence="1">
    <location>
        <begin position="6"/>
        <end position="23"/>
    </location>
</feature>
<accession>A0A7V7PMH8</accession>
<evidence type="ECO:0000256" key="1">
    <source>
        <dbReference type="SAM" id="Phobius"/>
    </source>
</evidence>
<protein>
    <submittedName>
        <fullName evidence="2">Uncharacterized protein</fullName>
    </submittedName>
</protein>
<name>A0A7V7PMH8_9HYPH</name>
<keyword evidence="1" id="KW-0812">Transmembrane</keyword>